<feature type="compositionally biased region" description="Polar residues" evidence="1">
    <location>
        <begin position="367"/>
        <end position="380"/>
    </location>
</feature>
<feature type="region of interest" description="Disordered" evidence="1">
    <location>
        <begin position="181"/>
        <end position="210"/>
    </location>
</feature>
<feature type="compositionally biased region" description="Low complexity" evidence="1">
    <location>
        <begin position="1"/>
        <end position="17"/>
    </location>
</feature>
<organism evidence="3 4">
    <name type="scientific">Pristionchus mayeri</name>
    <dbReference type="NCBI Taxonomy" id="1317129"/>
    <lineage>
        <taxon>Eukaryota</taxon>
        <taxon>Metazoa</taxon>
        <taxon>Ecdysozoa</taxon>
        <taxon>Nematoda</taxon>
        <taxon>Chromadorea</taxon>
        <taxon>Rhabditida</taxon>
        <taxon>Rhabditina</taxon>
        <taxon>Diplogasteromorpha</taxon>
        <taxon>Diplogasteroidea</taxon>
        <taxon>Neodiplogasteridae</taxon>
        <taxon>Pristionchus</taxon>
    </lineage>
</organism>
<feature type="compositionally biased region" description="Low complexity" evidence="1">
    <location>
        <begin position="327"/>
        <end position="355"/>
    </location>
</feature>
<dbReference type="InterPro" id="IPR000719">
    <property type="entry name" value="Prot_kinase_dom"/>
</dbReference>
<dbReference type="AlphaFoldDB" id="A0AAN5C822"/>
<proteinExistence type="predicted"/>
<dbReference type="Pfam" id="PF00069">
    <property type="entry name" value="Pkinase"/>
    <property type="match status" value="1"/>
</dbReference>
<feature type="compositionally biased region" description="Low complexity" evidence="1">
    <location>
        <begin position="381"/>
        <end position="394"/>
    </location>
</feature>
<dbReference type="SUPFAM" id="SSF56112">
    <property type="entry name" value="Protein kinase-like (PK-like)"/>
    <property type="match status" value="1"/>
</dbReference>
<dbReference type="GO" id="GO:0005524">
    <property type="term" value="F:ATP binding"/>
    <property type="evidence" value="ECO:0007669"/>
    <property type="project" value="InterPro"/>
</dbReference>
<feature type="region of interest" description="Disordered" evidence="1">
    <location>
        <begin position="1194"/>
        <end position="1256"/>
    </location>
</feature>
<dbReference type="PANTHER" id="PTHR44167:SF24">
    <property type="entry name" value="SERINE_THREONINE-PROTEIN KINASE CHK2"/>
    <property type="match status" value="1"/>
</dbReference>
<comment type="caution">
    <text evidence="3">The sequence shown here is derived from an EMBL/GenBank/DDBJ whole genome shotgun (WGS) entry which is preliminary data.</text>
</comment>
<dbReference type="PROSITE" id="PS50011">
    <property type="entry name" value="PROTEIN_KINASE_DOM"/>
    <property type="match status" value="1"/>
</dbReference>
<dbReference type="InterPro" id="IPR011009">
    <property type="entry name" value="Kinase-like_dom_sf"/>
</dbReference>
<dbReference type="CDD" id="cd00180">
    <property type="entry name" value="PKc"/>
    <property type="match status" value="1"/>
</dbReference>
<dbReference type="SMART" id="SM00220">
    <property type="entry name" value="S_TKc"/>
    <property type="match status" value="1"/>
</dbReference>
<accession>A0AAN5C822</accession>
<feature type="compositionally biased region" description="Polar residues" evidence="1">
    <location>
        <begin position="247"/>
        <end position="265"/>
    </location>
</feature>
<dbReference type="InterPro" id="IPR008271">
    <property type="entry name" value="Ser/Thr_kinase_AS"/>
</dbReference>
<dbReference type="PROSITE" id="PS00108">
    <property type="entry name" value="PROTEIN_KINASE_ST"/>
    <property type="match status" value="1"/>
</dbReference>
<protein>
    <recommendedName>
        <fullName evidence="2">Protein kinase domain-containing protein</fullName>
    </recommendedName>
</protein>
<feature type="region of interest" description="Disordered" evidence="1">
    <location>
        <begin position="1"/>
        <end position="30"/>
    </location>
</feature>
<evidence type="ECO:0000313" key="4">
    <source>
        <dbReference type="Proteomes" id="UP001328107"/>
    </source>
</evidence>
<evidence type="ECO:0000259" key="2">
    <source>
        <dbReference type="PROSITE" id="PS50011"/>
    </source>
</evidence>
<dbReference type="GO" id="GO:0005737">
    <property type="term" value="C:cytoplasm"/>
    <property type="evidence" value="ECO:0007669"/>
    <property type="project" value="TreeGrafter"/>
</dbReference>
<feature type="region of interest" description="Disordered" evidence="1">
    <location>
        <begin position="227"/>
        <end position="268"/>
    </location>
</feature>
<reference evidence="4" key="1">
    <citation type="submission" date="2022-10" db="EMBL/GenBank/DDBJ databases">
        <title>Genome assembly of Pristionchus species.</title>
        <authorList>
            <person name="Yoshida K."/>
            <person name="Sommer R.J."/>
        </authorList>
    </citation>
    <scope>NUCLEOTIDE SEQUENCE [LARGE SCALE GENOMIC DNA]</scope>
    <source>
        <strain evidence="4">RS5460</strain>
    </source>
</reference>
<evidence type="ECO:0000313" key="3">
    <source>
        <dbReference type="EMBL" id="GMR31881.1"/>
    </source>
</evidence>
<feature type="compositionally biased region" description="Pro residues" evidence="1">
    <location>
        <begin position="1211"/>
        <end position="1238"/>
    </location>
</feature>
<keyword evidence="4" id="KW-1185">Reference proteome</keyword>
<dbReference type="GO" id="GO:0004674">
    <property type="term" value="F:protein serine/threonine kinase activity"/>
    <property type="evidence" value="ECO:0007669"/>
    <property type="project" value="TreeGrafter"/>
</dbReference>
<feature type="compositionally biased region" description="Basic residues" evidence="1">
    <location>
        <begin position="1247"/>
        <end position="1256"/>
    </location>
</feature>
<gene>
    <name evidence="3" type="ORF">PMAYCL1PPCAC_02076</name>
</gene>
<evidence type="ECO:0000256" key="1">
    <source>
        <dbReference type="SAM" id="MobiDB-lite"/>
    </source>
</evidence>
<dbReference type="PANTHER" id="PTHR44167">
    <property type="entry name" value="OVARIAN-SPECIFIC SERINE/THREONINE-PROTEIN KINASE LOK-RELATED"/>
    <property type="match status" value="1"/>
</dbReference>
<dbReference type="GO" id="GO:0044773">
    <property type="term" value="P:mitotic DNA damage checkpoint signaling"/>
    <property type="evidence" value="ECO:0007669"/>
    <property type="project" value="TreeGrafter"/>
</dbReference>
<name>A0AAN5C822_9BILA</name>
<dbReference type="EMBL" id="BTRK01000001">
    <property type="protein sequence ID" value="GMR31881.1"/>
    <property type="molecule type" value="Genomic_DNA"/>
</dbReference>
<feature type="domain" description="Protein kinase" evidence="2">
    <location>
        <begin position="774"/>
        <end position="1114"/>
    </location>
</feature>
<feature type="compositionally biased region" description="Polar residues" evidence="1">
    <location>
        <begin position="227"/>
        <end position="240"/>
    </location>
</feature>
<dbReference type="GO" id="GO:0005634">
    <property type="term" value="C:nucleus"/>
    <property type="evidence" value="ECO:0007669"/>
    <property type="project" value="TreeGrafter"/>
</dbReference>
<dbReference type="Gene3D" id="3.30.200.20">
    <property type="entry name" value="Phosphorylase Kinase, domain 1"/>
    <property type="match status" value="1"/>
</dbReference>
<dbReference type="Proteomes" id="UP001328107">
    <property type="component" value="Unassembled WGS sequence"/>
</dbReference>
<dbReference type="Gene3D" id="1.10.510.10">
    <property type="entry name" value="Transferase(Phosphotransferase) domain 1"/>
    <property type="match status" value="1"/>
</dbReference>
<sequence>MNQSSSSATHDSNNSENNENDDWERIGDGRSADDLLVNYREIMSRMSKEELEKFVRERSPIHHNMAQAAFSKVAMSMGGVAGLPSPLHPHSHTCNSCSANGGPSFDHHQTSTTAAPYPNSSGGYSLFSPMYPSSYPAVPGPPLSSYSPHPMSYSPSGVTNPLFYWGPEWNRLMQIQAALAKSSPGPHNLSQGIETRGGENASRQPFPEGASDELMNTLMKTLIAQCTDSPTSTVSSNGTAPSPPQPDSASLDSIPPSTSLPSTVPQVAPPPLPDVAQCSDLSLLMIYLRKLVQTQEYEVFRDLERKVIHAYGGKYLKSSVSPSTLPSTLPSTFPSSFPSSIPSVPSSVPSTATSSEYAQPSDHMRSATRNASGKMTNGVRSHSSSSPFSTPCSSSSILQSYYPVTPTEEQSRIISEAITYAQTRWPRGCSEGVCVSLGADKMPPSVPFSLFTQQLPHFISQFGEPLASFLTVLSCFVQEEMNKKSSCHSHLLADGVNGMERGGAPSYGVLLRRDIPENKLPFTKENDEKILGVMSDALRAISVGGERSVPAPPSMEKMAMMEAYYQRHGMESGGPSPPVPFNLPPNYDAAAVLAASLVSPSSPYPSSSLPLPPPLAAPLPPSEDSGNLLSISDEELYEMLRKEVPRCELSAEMERVLEAMDRVGVKPPPYTSPHDLINKLICYQYHYGVEAIPVHDPFFNPHQLAMSSMEEVNHSRATPPELMLIYPNAKKFRYHCCNALITDPRRRKKIEVLELSDDEESDEAGGLHSLPVSIKREYVLGMGSFGTVYEGCVVPLEKADPAEVDMESDDKKVAIKAINMSYFSKYPYLRKQLDYEVSTLRQCMGFPAIVQFEGFTESCSPFNTVSPCQHAFIVMELMGCNLEDYVSRQDPNRLSELHAKVIIRQIQAALNFLHCRGISHCDLKPSNILLNDKSTTLPHVKLCDFGHVRFYGDTISETDIAHQTGGLGVANNRGYRAPEHATALGFSPALDMYALGAVSYFIMTGFVPNLTAPRNPSANQTVVVQRTKKGKKNKKIEDDSPRLPTPSVASTVSECALGEMDERMLPEEQQYDLEEETHLWPYTSRQSYHFCREHMRIKPEERITLRDSMDHEWLSGFEMYSMLRRLECKMGLFKPSERHLTTVLDDVNYQRGMLYMASNPSFIAPFSSLSGGGDLSNGAAALMNLYAREGDYTHLYGPEMRDPPQTTPLSQPSPPTRTTPLAPPPSIPPSVSPIPVPLHEPANGKKPNGKTKKKAK</sequence>
<feature type="region of interest" description="Disordered" evidence="1">
    <location>
        <begin position="327"/>
        <end position="394"/>
    </location>
</feature>
<feature type="region of interest" description="Disordered" evidence="1">
    <location>
        <begin position="1026"/>
        <end position="1048"/>
    </location>
</feature>